<dbReference type="EMBL" id="JARJCW010000008">
    <property type="protein sequence ID" value="KAJ7221470.1"/>
    <property type="molecule type" value="Genomic_DNA"/>
</dbReference>
<gene>
    <name evidence="1" type="ORF">GGX14DRAFT_669845</name>
</gene>
<reference evidence="1" key="1">
    <citation type="submission" date="2023-03" db="EMBL/GenBank/DDBJ databases">
        <title>Massive genome expansion in bonnet fungi (Mycena s.s.) driven by repeated elements and novel gene families across ecological guilds.</title>
        <authorList>
            <consortium name="Lawrence Berkeley National Laboratory"/>
            <person name="Harder C.B."/>
            <person name="Miyauchi S."/>
            <person name="Viragh M."/>
            <person name="Kuo A."/>
            <person name="Thoen E."/>
            <person name="Andreopoulos B."/>
            <person name="Lu D."/>
            <person name="Skrede I."/>
            <person name="Drula E."/>
            <person name="Henrissat B."/>
            <person name="Morin E."/>
            <person name="Kohler A."/>
            <person name="Barry K."/>
            <person name="LaButti K."/>
            <person name="Morin E."/>
            <person name="Salamov A."/>
            <person name="Lipzen A."/>
            <person name="Mereny Z."/>
            <person name="Hegedus B."/>
            <person name="Baldrian P."/>
            <person name="Stursova M."/>
            <person name="Weitz H."/>
            <person name="Taylor A."/>
            <person name="Grigoriev I.V."/>
            <person name="Nagy L.G."/>
            <person name="Martin F."/>
            <person name="Kauserud H."/>
        </authorList>
    </citation>
    <scope>NUCLEOTIDE SEQUENCE</scope>
    <source>
        <strain evidence="1">9144</strain>
    </source>
</reference>
<name>A0AAD6YJ94_9AGAR</name>
<comment type="caution">
    <text evidence="1">The sequence shown here is derived from an EMBL/GenBank/DDBJ whole genome shotgun (WGS) entry which is preliminary data.</text>
</comment>
<proteinExistence type="predicted"/>
<evidence type="ECO:0000313" key="1">
    <source>
        <dbReference type="EMBL" id="KAJ7221470.1"/>
    </source>
</evidence>
<keyword evidence="2" id="KW-1185">Reference proteome</keyword>
<evidence type="ECO:0000313" key="2">
    <source>
        <dbReference type="Proteomes" id="UP001219525"/>
    </source>
</evidence>
<dbReference type="AlphaFoldDB" id="A0AAD6YJ94"/>
<sequence length="202" mass="22123">MACVDPTFLAVRQAQAPARTRAREYAQHLDAALFGPGVYRVPAAPPTPAAILSGAYRGVDAEERIEYFPRRPAFCGRPCLSIAFTVGGHPAPYLKDIVKNRVLLDGAHDAVMADQGWSRTRWLLEWPGYENPVSALPVAGLTRAVLAKEVARAVFDFLRVHAPLGAGNSPWAPRNVHYGDVRLVAMNYYGRAWVPVLAFDAM</sequence>
<feature type="non-terminal residue" evidence="1">
    <location>
        <position position="1"/>
    </location>
</feature>
<protein>
    <submittedName>
        <fullName evidence="1">Uncharacterized protein</fullName>
    </submittedName>
</protein>
<accession>A0AAD6YJ94</accession>
<dbReference type="Proteomes" id="UP001219525">
    <property type="component" value="Unassembled WGS sequence"/>
</dbReference>
<organism evidence="1 2">
    <name type="scientific">Mycena pura</name>
    <dbReference type="NCBI Taxonomy" id="153505"/>
    <lineage>
        <taxon>Eukaryota</taxon>
        <taxon>Fungi</taxon>
        <taxon>Dikarya</taxon>
        <taxon>Basidiomycota</taxon>
        <taxon>Agaricomycotina</taxon>
        <taxon>Agaricomycetes</taxon>
        <taxon>Agaricomycetidae</taxon>
        <taxon>Agaricales</taxon>
        <taxon>Marasmiineae</taxon>
        <taxon>Mycenaceae</taxon>
        <taxon>Mycena</taxon>
    </lineage>
</organism>